<dbReference type="PANTHER" id="PTHR38846:SF1">
    <property type="entry name" value="C3H1-TYPE DOMAIN-CONTAINING PROTEIN"/>
    <property type="match status" value="1"/>
</dbReference>
<dbReference type="STRING" id="913774.A0A0C3D0E0"/>
<dbReference type="InParanoid" id="A0A0C3D0E0"/>
<dbReference type="OrthoDB" id="6105938at2759"/>
<organism evidence="1 2">
    <name type="scientific">Oidiodendron maius (strain Zn)</name>
    <dbReference type="NCBI Taxonomy" id="913774"/>
    <lineage>
        <taxon>Eukaryota</taxon>
        <taxon>Fungi</taxon>
        <taxon>Dikarya</taxon>
        <taxon>Ascomycota</taxon>
        <taxon>Pezizomycotina</taxon>
        <taxon>Leotiomycetes</taxon>
        <taxon>Leotiomycetes incertae sedis</taxon>
        <taxon>Myxotrichaceae</taxon>
        <taxon>Oidiodendron</taxon>
    </lineage>
</organism>
<reference evidence="2" key="2">
    <citation type="submission" date="2015-01" db="EMBL/GenBank/DDBJ databases">
        <title>Evolutionary Origins and Diversification of the Mycorrhizal Mutualists.</title>
        <authorList>
            <consortium name="DOE Joint Genome Institute"/>
            <consortium name="Mycorrhizal Genomics Consortium"/>
            <person name="Kohler A."/>
            <person name="Kuo A."/>
            <person name="Nagy L.G."/>
            <person name="Floudas D."/>
            <person name="Copeland A."/>
            <person name="Barry K.W."/>
            <person name="Cichocki N."/>
            <person name="Veneault-Fourrey C."/>
            <person name="LaButti K."/>
            <person name="Lindquist E.A."/>
            <person name="Lipzen A."/>
            <person name="Lundell T."/>
            <person name="Morin E."/>
            <person name="Murat C."/>
            <person name="Riley R."/>
            <person name="Ohm R."/>
            <person name="Sun H."/>
            <person name="Tunlid A."/>
            <person name="Henrissat B."/>
            <person name="Grigoriev I.V."/>
            <person name="Hibbett D.S."/>
            <person name="Martin F."/>
        </authorList>
    </citation>
    <scope>NUCLEOTIDE SEQUENCE [LARGE SCALE GENOMIC DNA]</scope>
    <source>
        <strain evidence="2">Zn</strain>
    </source>
</reference>
<protein>
    <submittedName>
        <fullName evidence="1">Uncharacterized protein</fullName>
    </submittedName>
</protein>
<dbReference type="AlphaFoldDB" id="A0A0C3D0E0"/>
<proteinExistence type="predicted"/>
<dbReference type="Proteomes" id="UP000054321">
    <property type="component" value="Unassembled WGS sequence"/>
</dbReference>
<accession>A0A0C3D0E0</accession>
<dbReference type="HOGENOM" id="CLU_053382_5_1_1"/>
<gene>
    <name evidence="1" type="ORF">OIDMADRAFT_191969</name>
</gene>
<name>A0A0C3D0E0_OIDMZ</name>
<evidence type="ECO:0000313" key="1">
    <source>
        <dbReference type="EMBL" id="KIN04699.1"/>
    </source>
</evidence>
<evidence type="ECO:0000313" key="2">
    <source>
        <dbReference type="Proteomes" id="UP000054321"/>
    </source>
</evidence>
<keyword evidence="2" id="KW-1185">Reference proteome</keyword>
<reference evidence="1 2" key="1">
    <citation type="submission" date="2014-04" db="EMBL/GenBank/DDBJ databases">
        <authorList>
            <consortium name="DOE Joint Genome Institute"/>
            <person name="Kuo A."/>
            <person name="Martino E."/>
            <person name="Perotto S."/>
            <person name="Kohler A."/>
            <person name="Nagy L.G."/>
            <person name="Floudas D."/>
            <person name="Copeland A."/>
            <person name="Barry K.W."/>
            <person name="Cichocki N."/>
            <person name="Veneault-Fourrey C."/>
            <person name="LaButti K."/>
            <person name="Lindquist E.A."/>
            <person name="Lipzen A."/>
            <person name="Lundell T."/>
            <person name="Morin E."/>
            <person name="Murat C."/>
            <person name="Sun H."/>
            <person name="Tunlid A."/>
            <person name="Henrissat B."/>
            <person name="Grigoriev I.V."/>
            <person name="Hibbett D.S."/>
            <person name="Martin F."/>
            <person name="Nordberg H.P."/>
            <person name="Cantor M.N."/>
            <person name="Hua S.X."/>
        </authorList>
    </citation>
    <scope>NUCLEOTIDE SEQUENCE [LARGE SCALE GENOMIC DNA]</scope>
    <source>
        <strain evidence="1 2">Zn</strain>
    </source>
</reference>
<sequence length="106" mass="12268">MSNKRDIVQEFADYFGNESKLANWQMLCNDLHIGRDLSSIRKCKAALRGVYVNIYDLIDAKASGTRVRRFSNRQQLATYSIKNNKIYPKRKAKEGGPVKLLLREIF</sequence>
<dbReference type="PANTHER" id="PTHR38846">
    <property type="entry name" value="C3H1-TYPE DOMAIN-CONTAINING PROTEIN"/>
    <property type="match status" value="1"/>
</dbReference>
<dbReference type="EMBL" id="KN832872">
    <property type="protein sequence ID" value="KIN04699.1"/>
    <property type="molecule type" value="Genomic_DNA"/>
</dbReference>